<dbReference type="InterPro" id="IPR008567">
    <property type="entry name" value="BKACE"/>
</dbReference>
<keyword evidence="7" id="KW-1185">Reference proteome</keyword>
<keyword evidence="2" id="KW-0808">Transferase</keyword>
<organism evidence="6 7">
    <name type="scientific">Verminephrobacter eiseniae (strain EF01-2)</name>
    <dbReference type="NCBI Taxonomy" id="391735"/>
    <lineage>
        <taxon>Bacteria</taxon>
        <taxon>Pseudomonadati</taxon>
        <taxon>Pseudomonadota</taxon>
        <taxon>Betaproteobacteria</taxon>
        <taxon>Burkholderiales</taxon>
        <taxon>Comamonadaceae</taxon>
        <taxon>Verminephrobacter</taxon>
    </lineage>
</organism>
<sequence length="302" mass="32286">MTAPKPDAARHERQAPLAGERQPTATPASTSAWSGNPLIVTVAPNGAYKQPRDHAALPITADALAATARACLDAGAAMLHMHIRDAQGRHSLDLQGYRAAIHRVRQAVGQALVLQITSEAAGIYRAAAQIALVEALRPEAVSVGLREFDQPEIGEAGLQRFFTGLARQRTLTQIILYDLADLRRWQDLRARAVVPQAPWSLLFVLGRYSAGQTSSPRDLLPFVTAHEGPEPWAVCAFGATENSCIAAAAALGGHARVGFENNLLCKDGSIAPDNAALVRQAVQVAQALGRPLATADDIRQWR</sequence>
<comment type="cofactor">
    <cofactor evidence="1">
        <name>Zn(2+)</name>
        <dbReference type="ChEBI" id="CHEBI:29105"/>
    </cofactor>
</comment>
<dbReference type="OrthoDB" id="9155960at2"/>
<feature type="region of interest" description="Disordered" evidence="5">
    <location>
        <begin position="1"/>
        <end position="33"/>
    </location>
</feature>
<evidence type="ECO:0000313" key="6">
    <source>
        <dbReference type="EMBL" id="ABM56297.1"/>
    </source>
</evidence>
<evidence type="ECO:0000256" key="2">
    <source>
        <dbReference type="ARBA" id="ARBA00022679"/>
    </source>
</evidence>
<dbReference type="Pfam" id="PF05853">
    <property type="entry name" value="BKACE"/>
    <property type="match status" value="1"/>
</dbReference>
<dbReference type="PANTHER" id="PTHR37418">
    <property type="entry name" value="3-KETO-5-AMINOHEXANOATE CLEAVAGE ENZYME-RELATED"/>
    <property type="match status" value="1"/>
</dbReference>
<dbReference type="RefSeq" id="WP_011808312.1">
    <property type="nucleotide sequence ID" value="NC_008786.1"/>
</dbReference>
<evidence type="ECO:0008006" key="8">
    <source>
        <dbReference type="Google" id="ProtNLM"/>
    </source>
</evidence>
<keyword evidence="4" id="KW-0862">Zinc</keyword>
<evidence type="ECO:0000313" key="7">
    <source>
        <dbReference type="Proteomes" id="UP000000374"/>
    </source>
</evidence>
<keyword evidence="3" id="KW-0479">Metal-binding</keyword>
<evidence type="ECO:0000256" key="4">
    <source>
        <dbReference type="ARBA" id="ARBA00022833"/>
    </source>
</evidence>
<evidence type="ECO:0000256" key="1">
    <source>
        <dbReference type="ARBA" id="ARBA00001947"/>
    </source>
</evidence>
<dbReference type="Gene3D" id="3.20.20.70">
    <property type="entry name" value="Aldolase class I"/>
    <property type="match status" value="1"/>
</dbReference>
<dbReference type="Proteomes" id="UP000000374">
    <property type="component" value="Chromosome"/>
</dbReference>
<accession>A1WF90</accession>
<reference evidence="7" key="1">
    <citation type="submission" date="2006-12" db="EMBL/GenBank/DDBJ databases">
        <title>Complete sequence of chromosome 1 of Verminephrobacter eiseniae EF01-2.</title>
        <authorList>
            <person name="Copeland A."/>
            <person name="Lucas S."/>
            <person name="Lapidus A."/>
            <person name="Barry K."/>
            <person name="Detter J.C."/>
            <person name="Glavina del Rio T."/>
            <person name="Dalin E."/>
            <person name="Tice H."/>
            <person name="Pitluck S."/>
            <person name="Chertkov O."/>
            <person name="Brettin T."/>
            <person name="Bruce D."/>
            <person name="Han C."/>
            <person name="Tapia R."/>
            <person name="Gilna P."/>
            <person name="Schmutz J."/>
            <person name="Larimer F."/>
            <person name="Land M."/>
            <person name="Hauser L."/>
            <person name="Kyrpides N."/>
            <person name="Kim E."/>
            <person name="Stahl D."/>
            <person name="Richardson P."/>
        </authorList>
    </citation>
    <scope>NUCLEOTIDE SEQUENCE [LARGE SCALE GENOMIC DNA]</scope>
    <source>
        <strain evidence="7">EF01-2</strain>
    </source>
</reference>
<evidence type="ECO:0000256" key="5">
    <source>
        <dbReference type="SAM" id="MobiDB-lite"/>
    </source>
</evidence>
<gene>
    <name evidence="6" type="ordered locus">Veis_0513</name>
</gene>
<dbReference type="GeneID" id="76459216"/>
<dbReference type="STRING" id="391735.Veis_0513"/>
<dbReference type="KEGG" id="vei:Veis_0513"/>
<evidence type="ECO:0000256" key="3">
    <source>
        <dbReference type="ARBA" id="ARBA00022723"/>
    </source>
</evidence>
<dbReference type="EMBL" id="CP000542">
    <property type="protein sequence ID" value="ABM56297.1"/>
    <property type="molecule type" value="Genomic_DNA"/>
</dbReference>
<name>A1WF90_VEREI</name>
<proteinExistence type="predicted"/>
<feature type="compositionally biased region" description="Polar residues" evidence="5">
    <location>
        <begin position="23"/>
        <end position="33"/>
    </location>
</feature>
<protein>
    <recommendedName>
        <fullName evidence="8">3-keto-5-aminohexanoate cleavage enzyme</fullName>
    </recommendedName>
</protein>
<dbReference type="eggNOG" id="COG3246">
    <property type="taxonomic scope" value="Bacteria"/>
</dbReference>
<dbReference type="PANTHER" id="PTHR37418:SF2">
    <property type="entry name" value="3-KETO-5-AMINOHEXANOATE CLEAVAGE ENZYME"/>
    <property type="match status" value="1"/>
</dbReference>
<dbReference type="AlphaFoldDB" id="A1WF90"/>
<dbReference type="HOGENOM" id="CLU_065536_3_0_4"/>
<dbReference type="InterPro" id="IPR013785">
    <property type="entry name" value="Aldolase_TIM"/>
</dbReference>
<dbReference type="GO" id="GO:0046872">
    <property type="term" value="F:metal ion binding"/>
    <property type="evidence" value="ECO:0007669"/>
    <property type="project" value="UniProtKB-KW"/>
</dbReference>
<dbReference type="GO" id="GO:0043720">
    <property type="term" value="F:3-keto-5-aminohexanoate cleavage activity"/>
    <property type="evidence" value="ECO:0007669"/>
    <property type="project" value="InterPro"/>
</dbReference>